<dbReference type="OrthoDB" id="16820at2759"/>
<proteinExistence type="inferred from homology"/>
<feature type="compositionally biased region" description="Polar residues" evidence="6">
    <location>
        <begin position="471"/>
        <end position="484"/>
    </location>
</feature>
<evidence type="ECO:0000256" key="1">
    <source>
        <dbReference type="ARBA" id="ARBA00007992"/>
    </source>
</evidence>
<dbReference type="GeneID" id="27902744"/>
<name>M3D495_SPHMS</name>
<feature type="region of interest" description="Disordered" evidence="6">
    <location>
        <begin position="464"/>
        <end position="505"/>
    </location>
</feature>
<dbReference type="STRING" id="692275.M3D495"/>
<dbReference type="InterPro" id="IPR050493">
    <property type="entry name" value="FAD-dep_Monooxygenase_BioMet"/>
</dbReference>
<keyword evidence="2" id="KW-0285">Flavoprotein</keyword>
<evidence type="ECO:0000313" key="8">
    <source>
        <dbReference type="EMBL" id="EMF13020.1"/>
    </source>
</evidence>
<dbReference type="OMA" id="WPQYAVH"/>
<evidence type="ECO:0000256" key="3">
    <source>
        <dbReference type="ARBA" id="ARBA00022827"/>
    </source>
</evidence>
<dbReference type="PANTHER" id="PTHR13789:SF268">
    <property type="entry name" value="5-METHYLPHENAZINE-1-CARBOXYLATE 1-MONOOXYGENASE"/>
    <property type="match status" value="1"/>
</dbReference>
<dbReference type="InterPro" id="IPR036188">
    <property type="entry name" value="FAD/NAD-bd_sf"/>
</dbReference>
<dbReference type="Pfam" id="PF01494">
    <property type="entry name" value="FAD_binding_3"/>
    <property type="match status" value="2"/>
</dbReference>
<gene>
    <name evidence="8" type="ORF">SEPMUDRAFT_149524</name>
</gene>
<dbReference type="SUPFAM" id="SSF54373">
    <property type="entry name" value="FAD-linked reductases, C-terminal domain"/>
    <property type="match status" value="1"/>
</dbReference>
<evidence type="ECO:0000256" key="4">
    <source>
        <dbReference type="ARBA" id="ARBA00023002"/>
    </source>
</evidence>
<dbReference type="SUPFAM" id="SSF51905">
    <property type="entry name" value="FAD/NAD(P)-binding domain"/>
    <property type="match status" value="1"/>
</dbReference>
<dbReference type="HOGENOM" id="CLU_009665_19_5_1"/>
<feature type="compositionally biased region" description="Low complexity" evidence="6">
    <location>
        <begin position="356"/>
        <end position="375"/>
    </location>
</feature>
<keyword evidence="9" id="KW-1185">Reference proteome</keyword>
<dbReference type="RefSeq" id="XP_016761141.1">
    <property type="nucleotide sequence ID" value="XM_016905607.1"/>
</dbReference>
<dbReference type="Gene3D" id="3.50.50.60">
    <property type="entry name" value="FAD/NAD(P)-binding domain"/>
    <property type="match status" value="1"/>
</dbReference>
<comment type="similarity">
    <text evidence="1">Belongs to the paxM FAD-dependent monooxygenase family.</text>
</comment>
<dbReference type="eggNOG" id="KOG2614">
    <property type="taxonomic scope" value="Eukaryota"/>
</dbReference>
<evidence type="ECO:0000256" key="5">
    <source>
        <dbReference type="ARBA" id="ARBA00023033"/>
    </source>
</evidence>
<dbReference type="PANTHER" id="PTHR13789">
    <property type="entry name" value="MONOOXYGENASE"/>
    <property type="match status" value="1"/>
</dbReference>
<sequence>MTKKDPSIHIVGAGVGGLVTALQLHAHGFRDINLYEASTQLLSLGVGINVQPSAVLILRNLGLLPALQHTGIETKDLNYYDRFGNPILEEPRGKYAGYDVPQFSIHRGKLQMMLLDAVKERVGEERIHLNHCLASFENDEADPSKQIKLRFVQKKTGLPATLAEVDADLVVAADGINSKVRSILYPNEGPPHFSGRILWRGYLEREPFLSSASMIWSGHANQKFIAYPILNYHTEAQTKSMVNWIAELRVRDENDPDTTPPVKSGDWLMSVPKERFAKEFQDWTFGFLNVPELIEKTEKVFEYPMCDRDPIARWTFGRLTLLGDAAHPMYPIGSNGASQAILDAESLTKHLMNSLSSTSTTTTATTTSSTSTSASPPMSDQILAALQAYQNERLPTTAKIVMANRGNGPDHVMQVAYERAPNGFQHINDIIPRAELEGIGLAYKAIAGFEIEKVNQLARETEGMAEKRGLTSPQAWSRTCNLDKNTNGNGNGNMNGTSPDPNNLQ</sequence>
<evidence type="ECO:0000313" key="9">
    <source>
        <dbReference type="Proteomes" id="UP000016931"/>
    </source>
</evidence>
<dbReference type="EMBL" id="KB456264">
    <property type="protein sequence ID" value="EMF13020.1"/>
    <property type="molecule type" value="Genomic_DNA"/>
</dbReference>
<protein>
    <submittedName>
        <fullName evidence="8">FAD/NAD(P)-binding domain-containing protein</fullName>
    </submittedName>
</protein>
<feature type="compositionally biased region" description="Low complexity" evidence="6">
    <location>
        <begin position="485"/>
        <end position="497"/>
    </location>
</feature>
<dbReference type="InterPro" id="IPR002938">
    <property type="entry name" value="FAD-bd"/>
</dbReference>
<dbReference type="GO" id="GO:0004497">
    <property type="term" value="F:monooxygenase activity"/>
    <property type="evidence" value="ECO:0007669"/>
    <property type="project" value="UniProtKB-KW"/>
</dbReference>
<keyword evidence="5" id="KW-0503">Monooxygenase</keyword>
<feature type="region of interest" description="Disordered" evidence="6">
    <location>
        <begin position="355"/>
        <end position="377"/>
    </location>
</feature>
<organism evidence="8 9">
    <name type="scientific">Sphaerulina musiva (strain SO2202)</name>
    <name type="common">Poplar stem canker fungus</name>
    <name type="synonym">Septoria musiva</name>
    <dbReference type="NCBI Taxonomy" id="692275"/>
    <lineage>
        <taxon>Eukaryota</taxon>
        <taxon>Fungi</taxon>
        <taxon>Dikarya</taxon>
        <taxon>Ascomycota</taxon>
        <taxon>Pezizomycotina</taxon>
        <taxon>Dothideomycetes</taxon>
        <taxon>Dothideomycetidae</taxon>
        <taxon>Mycosphaerellales</taxon>
        <taxon>Mycosphaerellaceae</taxon>
        <taxon>Sphaerulina</taxon>
    </lineage>
</organism>
<evidence type="ECO:0000259" key="7">
    <source>
        <dbReference type="Pfam" id="PF01494"/>
    </source>
</evidence>
<evidence type="ECO:0000256" key="6">
    <source>
        <dbReference type="SAM" id="MobiDB-lite"/>
    </source>
</evidence>
<dbReference type="GO" id="GO:0071949">
    <property type="term" value="F:FAD binding"/>
    <property type="evidence" value="ECO:0007669"/>
    <property type="project" value="InterPro"/>
</dbReference>
<accession>M3D495</accession>
<feature type="domain" description="FAD-binding" evidence="7">
    <location>
        <begin position="312"/>
        <end position="358"/>
    </location>
</feature>
<keyword evidence="4" id="KW-0560">Oxidoreductase</keyword>
<dbReference type="AlphaFoldDB" id="M3D495"/>
<feature type="domain" description="FAD-binding" evidence="7">
    <location>
        <begin position="8"/>
        <end position="185"/>
    </location>
</feature>
<evidence type="ECO:0000256" key="2">
    <source>
        <dbReference type="ARBA" id="ARBA00022630"/>
    </source>
</evidence>
<dbReference type="Proteomes" id="UP000016931">
    <property type="component" value="Unassembled WGS sequence"/>
</dbReference>
<dbReference type="Gene3D" id="3.30.9.30">
    <property type="match status" value="1"/>
</dbReference>
<reference evidence="8 9" key="1">
    <citation type="journal article" date="2012" name="PLoS Pathog.">
        <title>Diverse lifestyles and strategies of plant pathogenesis encoded in the genomes of eighteen Dothideomycetes fungi.</title>
        <authorList>
            <person name="Ohm R.A."/>
            <person name="Feau N."/>
            <person name="Henrissat B."/>
            <person name="Schoch C.L."/>
            <person name="Horwitz B.A."/>
            <person name="Barry K.W."/>
            <person name="Condon B.J."/>
            <person name="Copeland A.C."/>
            <person name="Dhillon B."/>
            <person name="Glaser F."/>
            <person name="Hesse C.N."/>
            <person name="Kosti I."/>
            <person name="LaButti K."/>
            <person name="Lindquist E.A."/>
            <person name="Lucas S."/>
            <person name="Salamov A.A."/>
            <person name="Bradshaw R.E."/>
            <person name="Ciuffetti L."/>
            <person name="Hamelin R.C."/>
            <person name="Kema G.H.J."/>
            <person name="Lawrence C."/>
            <person name="Scott J.A."/>
            <person name="Spatafora J.W."/>
            <person name="Turgeon B.G."/>
            <person name="de Wit P.J.G.M."/>
            <person name="Zhong S."/>
            <person name="Goodwin S.B."/>
            <person name="Grigoriev I.V."/>
        </authorList>
    </citation>
    <scope>NUCLEOTIDE SEQUENCE [LARGE SCALE GENOMIC DNA]</scope>
    <source>
        <strain evidence="8 9">SO2202</strain>
    </source>
</reference>
<dbReference type="PRINTS" id="PR00420">
    <property type="entry name" value="RNGMNOXGNASE"/>
</dbReference>
<dbReference type="NCBIfam" id="NF005720">
    <property type="entry name" value="PRK07538.1"/>
    <property type="match status" value="1"/>
</dbReference>
<keyword evidence="3" id="KW-0274">FAD</keyword>